<gene>
    <name evidence="5" type="ORF">JJB97_13245</name>
</gene>
<dbReference type="Proteomes" id="UP000659047">
    <property type="component" value="Unassembled WGS sequence"/>
</dbReference>
<evidence type="ECO:0000256" key="3">
    <source>
        <dbReference type="SAM" id="Phobius"/>
    </source>
</evidence>
<sequence length="262" mass="29483">MCFIYRLNDSIEFRPDDNRLINLHNTQQQVTLSASCARCLLLLVKKRDLVTQHELFNYAWGDNAISATPNNLYQNISLLRKALKGLTSHDNAWIVTLPRKGFQLDDNVTIEEIAAPEAASSSTSVADEMPPVAPAPPPPSAGLLMTWFKYKKTLIFTWVVFITLLAASLTAIDYFMFPHNAIAQRYIYYKDIEACKIYLNKDAYDSVAYRKVLGALEVSCKHNPYTYITVYPILHTATALSCTAAIGHKHTQCISSIIRGFK</sequence>
<feature type="transmembrane region" description="Helical" evidence="3">
    <location>
        <begin position="154"/>
        <end position="177"/>
    </location>
</feature>
<dbReference type="GO" id="GO:0006355">
    <property type="term" value="P:regulation of DNA-templated transcription"/>
    <property type="evidence" value="ECO:0007669"/>
    <property type="project" value="InterPro"/>
</dbReference>
<proteinExistence type="predicted"/>
<reference evidence="5" key="1">
    <citation type="submission" date="2021-01" db="EMBL/GenBank/DDBJ databases">
        <title>Intestinitalea alba gen. nov., sp. nov., a novel genus of the family Enterobacteriaceae, isolated from the gut of the plastic-eating mealworm Tenebrio molitor L.</title>
        <authorList>
            <person name="Yang Y."/>
        </authorList>
    </citation>
    <scope>NUCLEOTIDE SEQUENCE</scope>
    <source>
        <strain evidence="5">BIT-L3</strain>
    </source>
</reference>
<dbReference type="RefSeq" id="WP_238714481.1">
    <property type="nucleotide sequence ID" value="NZ_JAEPBH010000035.1"/>
</dbReference>
<dbReference type="InterPro" id="IPR001867">
    <property type="entry name" value="OmpR/PhoB-type_DNA-bd"/>
</dbReference>
<feature type="DNA-binding region" description="OmpR/PhoB-type" evidence="2">
    <location>
        <begin position="2"/>
        <end position="106"/>
    </location>
</feature>
<name>A0A8K0V8R8_9ENTR</name>
<protein>
    <submittedName>
        <fullName evidence="5">Winged helix-turn-helix domain-containing protein</fullName>
    </submittedName>
</protein>
<keyword evidence="3" id="KW-0472">Membrane</keyword>
<dbReference type="AlphaFoldDB" id="A0A8K0V8R8"/>
<evidence type="ECO:0000256" key="1">
    <source>
        <dbReference type="ARBA" id="ARBA00023125"/>
    </source>
</evidence>
<keyword evidence="3" id="KW-0812">Transmembrane</keyword>
<keyword evidence="6" id="KW-1185">Reference proteome</keyword>
<comment type="caution">
    <text evidence="5">The sequence shown here is derived from an EMBL/GenBank/DDBJ whole genome shotgun (WGS) entry which is preliminary data.</text>
</comment>
<keyword evidence="3" id="KW-1133">Transmembrane helix</keyword>
<evidence type="ECO:0000259" key="4">
    <source>
        <dbReference type="PROSITE" id="PS51755"/>
    </source>
</evidence>
<dbReference type="GO" id="GO:0003677">
    <property type="term" value="F:DNA binding"/>
    <property type="evidence" value="ECO:0007669"/>
    <property type="project" value="UniProtKB-UniRule"/>
</dbReference>
<dbReference type="InterPro" id="IPR016032">
    <property type="entry name" value="Sig_transdc_resp-reg_C-effctor"/>
</dbReference>
<evidence type="ECO:0000313" key="6">
    <source>
        <dbReference type="Proteomes" id="UP000659047"/>
    </source>
</evidence>
<dbReference type="InterPro" id="IPR036388">
    <property type="entry name" value="WH-like_DNA-bd_sf"/>
</dbReference>
<organism evidence="5 6">
    <name type="scientific">Tenebrionibacter intestinalis</name>
    <dbReference type="NCBI Taxonomy" id="2799638"/>
    <lineage>
        <taxon>Bacteria</taxon>
        <taxon>Pseudomonadati</taxon>
        <taxon>Pseudomonadota</taxon>
        <taxon>Gammaproteobacteria</taxon>
        <taxon>Enterobacterales</taxon>
        <taxon>Enterobacteriaceae</taxon>
        <taxon>Tenebrionibacter/Tenebrionicola group</taxon>
        <taxon>Tenebrionibacter</taxon>
    </lineage>
</organism>
<dbReference type="EMBL" id="JAEPBH010000035">
    <property type="protein sequence ID" value="MBK4716275.1"/>
    <property type="molecule type" value="Genomic_DNA"/>
</dbReference>
<feature type="domain" description="OmpR/PhoB-type" evidence="4">
    <location>
        <begin position="2"/>
        <end position="106"/>
    </location>
</feature>
<evidence type="ECO:0000313" key="5">
    <source>
        <dbReference type="EMBL" id="MBK4716275.1"/>
    </source>
</evidence>
<dbReference type="Pfam" id="PF00486">
    <property type="entry name" value="Trans_reg_C"/>
    <property type="match status" value="1"/>
</dbReference>
<accession>A0A8K0V8R8</accession>
<dbReference type="Gene3D" id="1.10.10.10">
    <property type="entry name" value="Winged helix-like DNA-binding domain superfamily/Winged helix DNA-binding domain"/>
    <property type="match status" value="1"/>
</dbReference>
<dbReference type="GO" id="GO:0000160">
    <property type="term" value="P:phosphorelay signal transduction system"/>
    <property type="evidence" value="ECO:0007669"/>
    <property type="project" value="InterPro"/>
</dbReference>
<evidence type="ECO:0000256" key="2">
    <source>
        <dbReference type="PROSITE-ProRule" id="PRU01091"/>
    </source>
</evidence>
<keyword evidence="1 2" id="KW-0238">DNA-binding</keyword>
<dbReference type="SUPFAM" id="SSF46894">
    <property type="entry name" value="C-terminal effector domain of the bipartite response regulators"/>
    <property type="match status" value="1"/>
</dbReference>
<dbReference type="SMART" id="SM00862">
    <property type="entry name" value="Trans_reg_C"/>
    <property type="match status" value="1"/>
</dbReference>
<dbReference type="PROSITE" id="PS51755">
    <property type="entry name" value="OMPR_PHOB"/>
    <property type="match status" value="1"/>
</dbReference>